<dbReference type="InterPro" id="IPR023606">
    <property type="entry name" value="CoA-Trfase_III_dom_1_sf"/>
</dbReference>
<organism evidence="3 4">
    <name type="scientific">Hericium alpestre</name>
    <dbReference type="NCBI Taxonomy" id="135208"/>
    <lineage>
        <taxon>Eukaryota</taxon>
        <taxon>Fungi</taxon>
        <taxon>Dikarya</taxon>
        <taxon>Basidiomycota</taxon>
        <taxon>Agaricomycotina</taxon>
        <taxon>Agaricomycetes</taxon>
        <taxon>Russulales</taxon>
        <taxon>Hericiaceae</taxon>
        <taxon>Hericium</taxon>
    </lineage>
</organism>
<evidence type="ECO:0000313" key="4">
    <source>
        <dbReference type="Proteomes" id="UP000298061"/>
    </source>
</evidence>
<dbReference type="PANTHER" id="PTHR48228:SF5">
    <property type="entry name" value="ALPHA-METHYLACYL-COA RACEMASE"/>
    <property type="match status" value="1"/>
</dbReference>
<keyword evidence="2" id="KW-0812">Transmembrane</keyword>
<reference evidence="3 4" key="1">
    <citation type="submission" date="2019-02" db="EMBL/GenBank/DDBJ databases">
        <title>Genome sequencing of the rare red list fungi Hericium alpestre (H. flagellum).</title>
        <authorList>
            <person name="Buettner E."/>
            <person name="Kellner H."/>
        </authorList>
    </citation>
    <scope>NUCLEOTIDE SEQUENCE [LARGE SCALE GENOMIC DNA]</scope>
    <source>
        <strain evidence="3 4">DSM 108284</strain>
    </source>
</reference>
<evidence type="ECO:0000313" key="3">
    <source>
        <dbReference type="EMBL" id="TFY77331.1"/>
    </source>
</evidence>
<keyword evidence="4" id="KW-1185">Reference proteome</keyword>
<sequence>MPPAASTGPLHGVKVIEFAGLAPAPFAGLILADFGATVIRIDRHSRTLRAPPVTPDILCRNKRSLAVDIKTADGIDIVRRLIRDADVLIDSFRPGVLEKAGLGPEVWLGDAEGKGGENTKLVFARLPG</sequence>
<comment type="caution">
    <text evidence="3">The sequence shown here is derived from an EMBL/GenBank/DDBJ whole genome shotgun (WGS) entry which is preliminary data.</text>
</comment>
<comment type="similarity">
    <text evidence="1">Belongs to the CoA-transferase III family.</text>
</comment>
<dbReference type="Gene3D" id="3.40.50.10540">
    <property type="entry name" value="Crotonobetainyl-coa:carnitine coa-transferase, domain 1"/>
    <property type="match status" value="1"/>
</dbReference>
<name>A0A4Y9ZU20_9AGAM</name>
<gene>
    <name evidence="3" type="ORF">EWM64_g6680</name>
</gene>
<evidence type="ECO:0000256" key="1">
    <source>
        <dbReference type="ARBA" id="ARBA00008383"/>
    </source>
</evidence>
<evidence type="ECO:0000256" key="2">
    <source>
        <dbReference type="SAM" id="Phobius"/>
    </source>
</evidence>
<dbReference type="Proteomes" id="UP000298061">
    <property type="component" value="Unassembled WGS sequence"/>
</dbReference>
<dbReference type="OrthoDB" id="16747at2759"/>
<dbReference type="STRING" id="135208.A0A4Y9ZU20"/>
<dbReference type="EMBL" id="SFCI01000942">
    <property type="protein sequence ID" value="TFY77331.1"/>
    <property type="molecule type" value="Genomic_DNA"/>
</dbReference>
<dbReference type="InterPro" id="IPR050509">
    <property type="entry name" value="CoA-transferase_III"/>
</dbReference>
<dbReference type="SUPFAM" id="SSF89796">
    <property type="entry name" value="CoA-transferase family III (CaiB/BaiF)"/>
    <property type="match status" value="1"/>
</dbReference>
<dbReference type="GO" id="GO:0003824">
    <property type="term" value="F:catalytic activity"/>
    <property type="evidence" value="ECO:0007669"/>
    <property type="project" value="InterPro"/>
</dbReference>
<protein>
    <recommendedName>
        <fullName evidence="5">CoA transferase</fullName>
    </recommendedName>
</protein>
<keyword evidence="2" id="KW-1133">Transmembrane helix</keyword>
<proteinExistence type="inferred from homology"/>
<dbReference type="AlphaFoldDB" id="A0A4Y9ZU20"/>
<dbReference type="PANTHER" id="PTHR48228">
    <property type="entry name" value="SUCCINYL-COA--D-CITRAMALATE COA-TRANSFERASE"/>
    <property type="match status" value="1"/>
</dbReference>
<keyword evidence="2" id="KW-0472">Membrane</keyword>
<dbReference type="Pfam" id="PF02515">
    <property type="entry name" value="CoA_transf_3"/>
    <property type="match status" value="1"/>
</dbReference>
<accession>A0A4Y9ZU20</accession>
<evidence type="ECO:0008006" key="5">
    <source>
        <dbReference type="Google" id="ProtNLM"/>
    </source>
</evidence>
<feature type="transmembrane region" description="Helical" evidence="2">
    <location>
        <begin position="20"/>
        <end position="39"/>
    </location>
</feature>
<dbReference type="InterPro" id="IPR003673">
    <property type="entry name" value="CoA-Trfase_fam_III"/>
</dbReference>